<reference evidence="3" key="1">
    <citation type="journal article" date="2023" name="Mol. Biol. Evol.">
        <title>Third-Generation Sequencing Reveals the Adaptive Role of the Epigenome in Three Deep-Sea Polychaetes.</title>
        <authorList>
            <person name="Perez M."/>
            <person name="Aroh O."/>
            <person name="Sun Y."/>
            <person name="Lan Y."/>
            <person name="Juniper S.K."/>
            <person name="Young C.R."/>
            <person name="Angers B."/>
            <person name="Qian P.Y."/>
        </authorList>
    </citation>
    <scope>NUCLEOTIDE SEQUENCE</scope>
    <source>
        <strain evidence="3">P08H-3</strain>
    </source>
</reference>
<name>A0AAD9J8K5_9ANNE</name>
<dbReference type="InterPro" id="IPR036770">
    <property type="entry name" value="Ankyrin_rpt-contain_sf"/>
</dbReference>
<feature type="transmembrane region" description="Helical" evidence="2">
    <location>
        <begin position="315"/>
        <end position="339"/>
    </location>
</feature>
<dbReference type="GO" id="GO:0098703">
    <property type="term" value="P:calcium ion import across plasma membrane"/>
    <property type="evidence" value="ECO:0007669"/>
    <property type="project" value="TreeGrafter"/>
</dbReference>
<dbReference type="PANTHER" id="PTHR10582:SF2">
    <property type="entry name" value="INACTIVE"/>
    <property type="match status" value="1"/>
</dbReference>
<evidence type="ECO:0008006" key="5">
    <source>
        <dbReference type="Google" id="ProtNLM"/>
    </source>
</evidence>
<keyword evidence="2" id="KW-1133">Transmembrane helix</keyword>
<dbReference type="Proteomes" id="UP001208570">
    <property type="component" value="Unassembled WGS sequence"/>
</dbReference>
<comment type="caution">
    <text evidence="3">The sequence shown here is derived from an EMBL/GenBank/DDBJ whole genome shotgun (WGS) entry which is preliminary data.</text>
</comment>
<keyword evidence="1" id="KW-0677">Repeat</keyword>
<evidence type="ECO:0000256" key="2">
    <source>
        <dbReference type="SAM" id="Phobius"/>
    </source>
</evidence>
<evidence type="ECO:0000313" key="3">
    <source>
        <dbReference type="EMBL" id="KAK2148617.1"/>
    </source>
</evidence>
<organism evidence="3 4">
    <name type="scientific">Paralvinella palmiformis</name>
    <dbReference type="NCBI Taxonomy" id="53620"/>
    <lineage>
        <taxon>Eukaryota</taxon>
        <taxon>Metazoa</taxon>
        <taxon>Spiralia</taxon>
        <taxon>Lophotrochozoa</taxon>
        <taxon>Annelida</taxon>
        <taxon>Polychaeta</taxon>
        <taxon>Sedentaria</taxon>
        <taxon>Canalipalpata</taxon>
        <taxon>Terebellida</taxon>
        <taxon>Terebelliformia</taxon>
        <taxon>Alvinellidae</taxon>
        <taxon>Paralvinella</taxon>
    </lineage>
</organism>
<dbReference type="EMBL" id="JAODUP010000488">
    <property type="protein sequence ID" value="KAK2148617.1"/>
    <property type="molecule type" value="Genomic_DNA"/>
</dbReference>
<dbReference type="InterPro" id="IPR024862">
    <property type="entry name" value="TRPV"/>
</dbReference>
<dbReference type="GO" id="GO:0005216">
    <property type="term" value="F:monoatomic ion channel activity"/>
    <property type="evidence" value="ECO:0007669"/>
    <property type="project" value="InterPro"/>
</dbReference>
<keyword evidence="2" id="KW-0472">Membrane</keyword>
<feature type="transmembrane region" description="Helical" evidence="2">
    <location>
        <begin position="495"/>
        <end position="520"/>
    </location>
</feature>
<protein>
    <recommendedName>
        <fullName evidence="5">Ion transport domain-containing protein</fullName>
    </recommendedName>
</protein>
<keyword evidence="2" id="KW-0812">Transmembrane</keyword>
<feature type="transmembrane region" description="Helical" evidence="2">
    <location>
        <begin position="431"/>
        <end position="453"/>
    </location>
</feature>
<gene>
    <name evidence="3" type="ORF">LSH36_488g00016</name>
</gene>
<sequence>MAPNRSKVNRSPQIITMDWQDWMDSIRLNDVANLQDILETCDGQQVDMLLNGRFDYLESARSKMLRPYSDVKTYCTYPVSIAASYGAVDVLSLLIENGADPLICETGANNIIHTLINISSDNTKSEVEMSSVYQELTEYLSLDVLTALLSMENEYELRPIEYAASKGCVLMVRSILETKSIYLKYEMNVGLDKYKWYDVTEYETPERLSKCPVLLLAMAEQATFIREEFSDFMCWNVVKQWCKAKIRASIPLFIFWFLVRLTFAVNHIIIAMDHLSLNDGGTVEDEPSIRSTNQSYRFCVDIRAVNLTADTRSLLLYYGIIHSVCIILFDVVELVRTLTRISHCIPKRRLKERFIWLTHIIYRINQFLMACAVITLYVMYLTENDDRTNTMKSLLELFSVFSVYLSMTSFVLLLPYIGFQLIVVHQLISQLLAFLVLYMMMLLPFSTFFMAFINTNTEQGCIEEFRDPLSSIYTSILLMLNMVDLSEFVTIHRGFLLLVHVIFVFVIGILMINFLIAIMTNKAGSLMERQHIMMGVYAVYLGMVLEIRCSSVLSAYYSRMKKKYLLCDGGRYYVIDLERLVGCMRVSRSEKDTKCRDDLCCTWNT</sequence>
<dbReference type="SUPFAM" id="SSF48403">
    <property type="entry name" value="Ankyrin repeat"/>
    <property type="match status" value="1"/>
</dbReference>
<feature type="transmembrane region" description="Helical" evidence="2">
    <location>
        <begin position="253"/>
        <end position="272"/>
    </location>
</feature>
<dbReference type="Gene3D" id="1.25.40.20">
    <property type="entry name" value="Ankyrin repeat-containing domain"/>
    <property type="match status" value="1"/>
</dbReference>
<feature type="transmembrane region" description="Helical" evidence="2">
    <location>
        <begin position="401"/>
        <end position="424"/>
    </location>
</feature>
<feature type="transmembrane region" description="Helical" evidence="2">
    <location>
        <begin position="360"/>
        <end position="381"/>
    </location>
</feature>
<dbReference type="GO" id="GO:0005886">
    <property type="term" value="C:plasma membrane"/>
    <property type="evidence" value="ECO:0007669"/>
    <property type="project" value="TreeGrafter"/>
</dbReference>
<evidence type="ECO:0000256" key="1">
    <source>
        <dbReference type="ARBA" id="ARBA00022737"/>
    </source>
</evidence>
<dbReference type="AlphaFoldDB" id="A0AAD9J8K5"/>
<keyword evidence="4" id="KW-1185">Reference proteome</keyword>
<proteinExistence type="predicted"/>
<feature type="transmembrane region" description="Helical" evidence="2">
    <location>
        <begin position="532"/>
        <end position="556"/>
    </location>
</feature>
<feature type="transmembrane region" description="Helical" evidence="2">
    <location>
        <begin position="465"/>
        <end position="483"/>
    </location>
</feature>
<accession>A0AAD9J8K5</accession>
<dbReference type="PANTHER" id="PTHR10582">
    <property type="entry name" value="TRANSIENT RECEPTOR POTENTIAL ION CHANNEL PROTEIN"/>
    <property type="match status" value="1"/>
</dbReference>
<evidence type="ECO:0000313" key="4">
    <source>
        <dbReference type="Proteomes" id="UP001208570"/>
    </source>
</evidence>